<feature type="domain" description="Plastid lipid-associated protein/fibrillin conserved" evidence="1">
    <location>
        <begin position="13"/>
        <end position="161"/>
    </location>
</feature>
<dbReference type="KEGG" id="pmm:PMM1017"/>
<dbReference type="InterPro" id="IPR006843">
    <property type="entry name" value="PAP/fibrillin_dom"/>
</dbReference>
<organism evidence="2 3">
    <name type="scientific">Prochlorococcus marinus subsp. pastoris (strain CCMP1986 / NIES-2087 / MED4)</name>
    <dbReference type="NCBI Taxonomy" id="59919"/>
    <lineage>
        <taxon>Bacteria</taxon>
        <taxon>Bacillati</taxon>
        <taxon>Cyanobacteriota</taxon>
        <taxon>Cyanophyceae</taxon>
        <taxon>Synechococcales</taxon>
        <taxon>Prochlorococcaceae</taxon>
        <taxon>Prochlorococcus</taxon>
    </lineage>
</organism>
<dbReference type="AlphaFoldDB" id="Q7V167"/>
<proteinExistence type="predicted"/>
<evidence type="ECO:0000313" key="2">
    <source>
        <dbReference type="EMBL" id="CAE19476.1"/>
    </source>
</evidence>
<dbReference type="STRING" id="59919.PMM1017"/>
<dbReference type="EMBL" id="BX548174">
    <property type="protein sequence ID" value="CAE19476.1"/>
    <property type="molecule type" value="Genomic_DNA"/>
</dbReference>
<dbReference type="Proteomes" id="UP000001026">
    <property type="component" value="Chromosome"/>
</dbReference>
<dbReference type="PANTHER" id="PTHR31906">
    <property type="entry name" value="PLASTID-LIPID-ASSOCIATED PROTEIN 4, CHLOROPLASTIC-RELATED"/>
    <property type="match status" value="1"/>
</dbReference>
<gene>
    <name evidence="2" type="ordered locus">PMM1017</name>
</gene>
<reference evidence="2 3" key="1">
    <citation type="journal article" date="2003" name="Nature">
        <title>Genome divergence in two Prochlorococcus ecotypes reflects oceanic niche differentiation.</title>
        <authorList>
            <person name="Rocap G."/>
            <person name="Larimer F.W."/>
            <person name="Lamerdin J.E."/>
            <person name="Malfatti S."/>
            <person name="Chain P."/>
            <person name="Ahlgren N.A."/>
            <person name="Arellano A."/>
            <person name="Coleman M."/>
            <person name="Hauser L."/>
            <person name="Hess W.R."/>
            <person name="Johnson Z.I."/>
            <person name="Land M.L."/>
            <person name="Lindell D."/>
            <person name="Post A.F."/>
            <person name="Regala W."/>
            <person name="Shah M."/>
            <person name="Shaw S.L."/>
            <person name="Steglich C."/>
            <person name="Sullivan M.B."/>
            <person name="Ting C.S."/>
            <person name="Tolonen A."/>
            <person name="Webb E.A."/>
            <person name="Zinser E.R."/>
            <person name="Chisholm S.W."/>
        </authorList>
    </citation>
    <scope>NUCLEOTIDE SEQUENCE [LARGE SCALE GENOMIC DNA]</scope>
    <source>
        <strain evidence="3">CCMP1986 / NIES-2087 / MED4</strain>
    </source>
</reference>
<protein>
    <submittedName>
        <fullName evidence="2">Conserved hypothetical</fullName>
    </submittedName>
</protein>
<dbReference type="HOGENOM" id="CLU_1546819_0_0_3"/>
<evidence type="ECO:0000259" key="1">
    <source>
        <dbReference type="Pfam" id="PF04755"/>
    </source>
</evidence>
<sequence length="180" mass="20466">MNVEQQLLDLILSSPKTKKIKNMAEELEKESKFTLSNDVEKLKGIWELRWSSSKAPFLNYSPLVDNLQILDPLNLNGLNLLKPRGINSIIGTGIVAKLSSLNEKKIGVSFTHAGIIGPYIGIRKINALTKIKKEQKGWLEITFLSKNLRICRGDKGTLFILRRIKDNILFERFQEFITSL</sequence>
<dbReference type="Pfam" id="PF04755">
    <property type="entry name" value="PAP_fibrillin"/>
    <property type="match status" value="1"/>
</dbReference>
<dbReference type="OrthoDB" id="573488at2"/>
<name>Q7V167_PROMP</name>
<dbReference type="RefSeq" id="WP_011132649.1">
    <property type="nucleotide sequence ID" value="NC_005072.1"/>
</dbReference>
<dbReference type="eggNOG" id="ENOG5032UHE">
    <property type="taxonomic scope" value="Bacteria"/>
</dbReference>
<evidence type="ECO:0000313" key="3">
    <source>
        <dbReference type="Proteomes" id="UP000001026"/>
    </source>
</evidence>
<accession>Q7V167</accession>
<dbReference type="InterPro" id="IPR039633">
    <property type="entry name" value="PAP"/>
</dbReference>